<dbReference type="GO" id="GO:0005315">
    <property type="term" value="F:phosphate transmembrane transporter activity"/>
    <property type="evidence" value="ECO:0007669"/>
    <property type="project" value="InterPro"/>
</dbReference>
<keyword evidence="7 8" id="KW-0472">Membrane</keyword>
<evidence type="ECO:0000256" key="8">
    <source>
        <dbReference type="RuleBase" id="RU363043"/>
    </source>
</evidence>
<dbReference type="PROSITE" id="PS50928">
    <property type="entry name" value="ABC_TM1"/>
    <property type="match status" value="1"/>
</dbReference>
<keyword evidence="11" id="KW-1185">Reference proteome</keyword>
<feature type="transmembrane region" description="Helical" evidence="8">
    <location>
        <begin position="248"/>
        <end position="270"/>
    </location>
</feature>
<dbReference type="Pfam" id="PF00528">
    <property type="entry name" value="BPD_transp_1"/>
    <property type="match status" value="1"/>
</dbReference>
<evidence type="ECO:0000256" key="4">
    <source>
        <dbReference type="ARBA" id="ARBA00022475"/>
    </source>
</evidence>
<keyword evidence="6 8" id="KW-1133">Transmembrane helix</keyword>
<dbReference type="NCBIfam" id="TIGR00974">
    <property type="entry name" value="3a0107s02c"/>
    <property type="match status" value="1"/>
</dbReference>
<comment type="caution">
    <text evidence="8">Lacks conserved residue(s) required for the propagation of feature annotation.</text>
</comment>
<organism evidence="10 11">
    <name type="scientific">Lacrimispora celerecrescens</name>
    <dbReference type="NCBI Taxonomy" id="29354"/>
    <lineage>
        <taxon>Bacteria</taxon>
        <taxon>Bacillati</taxon>
        <taxon>Bacillota</taxon>
        <taxon>Clostridia</taxon>
        <taxon>Lachnospirales</taxon>
        <taxon>Lachnospiraceae</taxon>
        <taxon>Lacrimispora</taxon>
    </lineage>
</organism>
<dbReference type="OrthoDB" id="9785113at2"/>
<dbReference type="GO" id="GO:0005886">
    <property type="term" value="C:plasma membrane"/>
    <property type="evidence" value="ECO:0007669"/>
    <property type="project" value="UniProtKB-SubCell"/>
</dbReference>
<evidence type="ECO:0000256" key="5">
    <source>
        <dbReference type="ARBA" id="ARBA00022692"/>
    </source>
</evidence>
<feature type="domain" description="ABC transmembrane type-1" evidence="9">
    <location>
        <begin position="64"/>
        <end position="270"/>
    </location>
</feature>
<evidence type="ECO:0000256" key="6">
    <source>
        <dbReference type="ARBA" id="ARBA00022989"/>
    </source>
</evidence>
<evidence type="ECO:0000313" key="11">
    <source>
        <dbReference type="Proteomes" id="UP000028525"/>
    </source>
</evidence>
<reference evidence="10 11" key="1">
    <citation type="submission" date="2014-07" db="EMBL/GenBank/DDBJ databases">
        <title>Draft genome of Clostridium celerecrescens 152B isolated from sediments associated with methane hydrate from Krishna Godavari basin.</title>
        <authorList>
            <person name="Honkalas V.S."/>
            <person name="Dabir A.P."/>
            <person name="Arora P."/>
            <person name="Dhakephalkar P.K."/>
        </authorList>
    </citation>
    <scope>NUCLEOTIDE SEQUENCE [LARGE SCALE GENOMIC DNA]</scope>
    <source>
        <strain evidence="10 11">152B</strain>
    </source>
</reference>
<accession>A0A084JNW8</accession>
<comment type="similarity">
    <text evidence="2 8">Belongs to the binding-protein-dependent transport system permease family. CysTW subfamily.</text>
</comment>
<keyword evidence="5 8" id="KW-0812">Transmembrane</keyword>
<protein>
    <recommendedName>
        <fullName evidence="8">Phosphate transport system permease protein PstA</fullName>
    </recommendedName>
</protein>
<dbReference type="GO" id="GO:0035435">
    <property type="term" value="P:phosphate ion transmembrane transport"/>
    <property type="evidence" value="ECO:0007669"/>
    <property type="project" value="InterPro"/>
</dbReference>
<keyword evidence="4 8" id="KW-1003">Cell membrane</keyword>
<dbReference type="SUPFAM" id="SSF161098">
    <property type="entry name" value="MetI-like"/>
    <property type="match status" value="1"/>
</dbReference>
<feature type="transmembrane region" description="Helical" evidence="8">
    <location>
        <begin position="12"/>
        <end position="36"/>
    </location>
</feature>
<dbReference type="Gene3D" id="1.10.3720.10">
    <property type="entry name" value="MetI-like"/>
    <property type="match status" value="1"/>
</dbReference>
<dbReference type="CDD" id="cd06261">
    <property type="entry name" value="TM_PBP2"/>
    <property type="match status" value="1"/>
</dbReference>
<proteinExistence type="inferred from homology"/>
<evidence type="ECO:0000313" key="10">
    <source>
        <dbReference type="EMBL" id="KEZ90652.1"/>
    </source>
</evidence>
<dbReference type="Proteomes" id="UP000028525">
    <property type="component" value="Unassembled WGS sequence"/>
</dbReference>
<comment type="subcellular location">
    <subcellularLocation>
        <location evidence="1 8">Cell membrane</location>
        <topology evidence="1 8">Multi-pass membrane protein</topology>
    </subcellularLocation>
</comment>
<feature type="transmembrane region" description="Helical" evidence="8">
    <location>
        <begin position="133"/>
        <end position="151"/>
    </location>
</feature>
<evidence type="ECO:0000259" key="9">
    <source>
        <dbReference type="PROSITE" id="PS50928"/>
    </source>
</evidence>
<sequence>MRINAKTSEKIAKCLIWTAALLVIAILFSIIAHILIKGIPMISWQFLTDIPRDMGRSGGISSSIVGTLIVTAVAVIVATPFGIGTAIYLTEYTRESRVTRIIRFSAESLAGIPSIVYGLFGFIFFVIYLKMGWSILSGGLTMAIMILPTIIRTSEEAIRTVPQLYREVGFSLGLTKWQTITRTVLPSALPGIVNGVILSIGRCVAETAAVILTAGSALRMPTSIFSPTRTMAVHFYILAREGISMDNAYGTAALLIILILLLNVGFNMLVNRFIAKGR</sequence>
<name>A0A084JNW8_9FIRM</name>
<feature type="transmembrane region" description="Helical" evidence="8">
    <location>
        <begin position="64"/>
        <end position="89"/>
    </location>
</feature>
<dbReference type="EMBL" id="JPME01000010">
    <property type="protein sequence ID" value="KEZ90652.1"/>
    <property type="molecule type" value="Genomic_DNA"/>
</dbReference>
<evidence type="ECO:0000256" key="7">
    <source>
        <dbReference type="ARBA" id="ARBA00023136"/>
    </source>
</evidence>
<evidence type="ECO:0000256" key="2">
    <source>
        <dbReference type="ARBA" id="ARBA00007069"/>
    </source>
</evidence>
<dbReference type="InterPro" id="IPR000515">
    <property type="entry name" value="MetI-like"/>
</dbReference>
<keyword evidence="3" id="KW-0813">Transport</keyword>
<dbReference type="PANTHER" id="PTHR43470:SF3">
    <property type="entry name" value="PHOSPHATE TRANSPORT SYSTEM PERMEASE PROTEIN PSTA-RELATED"/>
    <property type="match status" value="1"/>
</dbReference>
<dbReference type="STRING" id="29354.IO98_07760"/>
<dbReference type="AlphaFoldDB" id="A0A084JNW8"/>
<evidence type="ECO:0000256" key="3">
    <source>
        <dbReference type="ARBA" id="ARBA00022448"/>
    </source>
</evidence>
<gene>
    <name evidence="10" type="ORF">IO98_07760</name>
</gene>
<dbReference type="InterPro" id="IPR035906">
    <property type="entry name" value="MetI-like_sf"/>
</dbReference>
<dbReference type="RefSeq" id="WP_038279847.1">
    <property type="nucleotide sequence ID" value="NZ_JPME01000010.1"/>
</dbReference>
<feature type="transmembrane region" description="Helical" evidence="8">
    <location>
        <begin position="109"/>
        <end position="127"/>
    </location>
</feature>
<dbReference type="PANTHER" id="PTHR43470">
    <property type="entry name" value="PHOSPHATE TRANSPORT SYSTEM PERMEASE PROTEIN PSTA-RELATED"/>
    <property type="match status" value="1"/>
</dbReference>
<dbReference type="InterPro" id="IPR005672">
    <property type="entry name" value="Phosphate_PstA"/>
</dbReference>
<comment type="caution">
    <text evidence="10">The sequence shown here is derived from an EMBL/GenBank/DDBJ whole genome shotgun (WGS) entry which is preliminary data.</text>
</comment>
<evidence type="ECO:0000256" key="1">
    <source>
        <dbReference type="ARBA" id="ARBA00004651"/>
    </source>
</evidence>